<dbReference type="RefSeq" id="WP_218933343.1">
    <property type="nucleotide sequence ID" value="NZ_CP036525.1"/>
</dbReference>
<evidence type="ECO:0000313" key="2">
    <source>
        <dbReference type="Proteomes" id="UP000318538"/>
    </source>
</evidence>
<dbReference type="InterPro" id="IPR029058">
    <property type="entry name" value="AB_hydrolase_fold"/>
</dbReference>
<dbReference type="InterPro" id="IPR050261">
    <property type="entry name" value="FrsA_esterase"/>
</dbReference>
<dbReference type="InterPro" id="IPR025890">
    <property type="entry name" value="Abhydrolase_bac"/>
</dbReference>
<accession>A0A517NEG6</accession>
<gene>
    <name evidence="1" type="ORF">K227x_39120</name>
</gene>
<dbReference type="PANTHER" id="PTHR22946">
    <property type="entry name" value="DIENELACTONE HYDROLASE DOMAIN-CONTAINING PROTEIN-RELATED"/>
    <property type="match status" value="1"/>
</dbReference>
<name>A0A517NEG6_9BACT</name>
<proteinExistence type="predicted"/>
<keyword evidence="2" id="KW-1185">Reference proteome</keyword>
<dbReference type="AlphaFoldDB" id="A0A517NEG6"/>
<dbReference type="GO" id="GO:0016787">
    <property type="term" value="F:hydrolase activity"/>
    <property type="evidence" value="ECO:0007669"/>
    <property type="project" value="UniProtKB-KW"/>
</dbReference>
<dbReference type="Pfam" id="PF12715">
    <property type="entry name" value="Abhydrolase_7"/>
    <property type="match status" value="1"/>
</dbReference>
<protein>
    <submittedName>
        <fullName evidence="1">Alpha/beta hydrolase family protein</fullName>
    </submittedName>
</protein>
<organism evidence="1 2">
    <name type="scientific">Rubripirellula lacrimiformis</name>
    <dbReference type="NCBI Taxonomy" id="1930273"/>
    <lineage>
        <taxon>Bacteria</taxon>
        <taxon>Pseudomonadati</taxon>
        <taxon>Planctomycetota</taxon>
        <taxon>Planctomycetia</taxon>
        <taxon>Pirellulales</taxon>
        <taxon>Pirellulaceae</taxon>
        <taxon>Rubripirellula</taxon>
    </lineage>
</organism>
<sequence length="433" mass="48068">MQILLSKNPCIAQLVFVGLLLIPSISMAQESGPLHAPAVLDVPRPLVAAEQLGRAPLSQYGSLEPVIQAMRAQRPLDLNSELWRSEHPGSNYENWAQQARAVLDHGLHYDAGKLDLKATTTAKWETDDFVRETIEFNTAPWFRVPGYFYTPKNVPLPAPALVIFHEWGGPMLFGADRVSGEPIHEAIVEHRDRYTSGRAIADWYAAQGYAVVVIDAYHFGRRAPRSLGGLPDSYDPATLDPETLNRYDSIVRDQLYTGVRELNWAGTTWAGVNYGDDRRCIDYLLSRPEVDPERIGCTGLSGGGWRTNLLTALDPRIKAAVSVGWMTTGDSQQIYNLSGAVGTFCLLPGVWNRIDIPDLIAMAAPKAVMVVSGTKDRLFPPSGQRDAARQIKAAYTWAGCPERFREYAPEKPHCYDAEIQAEALSWLDKHLKQ</sequence>
<dbReference type="Gene3D" id="3.40.50.1820">
    <property type="entry name" value="alpha/beta hydrolase"/>
    <property type="match status" value="1"/>
</dbReference>
<dbReference type="KEGG" id="rlc:K227x_39120"/>
<dbReference type="SUPFAM" id="SSF53474">
    <property type="entry name" value="alpha/beta-Hydrolases"/>
    <property type="match status" value="1"/>
</dbReference>
<keyword evidence="1" id="KW-0378">Hydrolase</keyword>
<dbReference type="EMBL" id="CP036525">
    <property type="protein sequence ID" value="QDT05512.1"/>
    <property type="molecule type" value="Genomic_DNA"/>
</dbReference>
<evidence type="ECO:0000313" key="1">
    <source>
        <dbReference type="EMBL" id="QDT05512.1"/>
    </source>
</evidence>
<reference evidence="1 2" key="1">
    <citation type="submission" date="2019-02" db="EMBL/GenBank/DDBJ databases">
        <title>Deep-cultivation of Planctomycetes and their phenomic and genomic characterization uncovers novel biology.</title>
        <authorList>
            <person name="Wiegand S."/>
            <person name="Jogler M."/>
            <person name="Boedeker C."/>
            <person name="Pinto D."/>
            <person name="Vollmers J."/>
            <person name="Rivas-Marin E."/>
            <person name="Kohn T."/>
            <person name="Peeters S.H."/>
            <person name="Heuer A."/>
            <person name="Rast P."/>
            <person name="Oberbeckmann S."/>
            <person name="Bunk B."/>
            <person name="Jeske O."/>
            <person name="Meyerdierks A."/>
            <person name="Storesund J.E."/>
            <person name="Kallscheuer N."/>
            <person name="Luecker S."/>
            <person name="Lage O.M."/>
            <person name="Pohl T."/>
            <person name="Merkel B.J."/>
            <person name="Hornburger P."/>
            <person name="Mueller R.-W."/>
            <person name="Bruemmer F."/>
            <person name="Labrenz M."/>
            <person name="Spormann A.M."/>
            <person name="Op den Camp H."/>
            <person name="Overmann J."/>
            <person name="Amann R."/>
            <person name="Jetten M.S.M."/>
            <person name="Mascher T."/>
            <person name="Medema M.H."/>
            <person name="Devos D.P."/>
            <person name="Kaster A.-K."/>
            <person name="Ovreas L."/>
            <person name="Rohde M."/>
            <person name="Galperin M.Y."/>
            <person name="Jogler C."/>
        </authorList>
    </citation>
    <scope>NUCLEOTIDE SEQUENCE [LARGE SCALE GENOMIC DNA]</scope>
    <source>
        <strain evidence="1 2">K22_7</strain>
    </source>
</reference>
<dbReference type="Proteomes" id="UP000318538">
    <property type="component" value="Chromosome"/>
</dbReference>